<comment type="caution">
    <text evidence="3">The sequence shown here is derived from an EMBL/GenBank/DDBJ whole genome shotgun (WGS) entry which is preliminary data.</text>
</comment>
<evidence type="ECO:0000256" key="2">
    <source>
        <dbReference type="SAM" id="MobiDB-lite"/>
    </source>
</evidence>
<accession>A0A8X7VA36</accession>
<keyword evidence="1" id="KW-0175">Coiled coil</keyword>
<gene>
    <name evidence="3" type="ORF">Bca52824_026934</name>
</gene>
<feature type="region of interest" description="Disordered" evidence="2">
    <location>
        <begin position="85"/>
        <end position="119"/>
    </location>
</feature>
<evidence type="ECO:0000256" key="1">
    <source>
        <dbReference type="SAM" id="Coils"/>
    </source>
</evidence>
<dbReference type="OrthoDB" id="1131825at2759"/>
<proteinExistence type="predicted"/>
<dbReference type="Proteomes" id="UP000886595">
    <property type="component" value="Unassembled WGS sequence"/>
</dbReference>
<dbReference type="AlphaFoldDB" id="A0A8X7VA36"/>
<feature type="coiled-coil region" evidence="1">
    <location>
        <begin position="188"/>
        <end position="236"/>
    </location>
</feature>
<evidence type="ECO:0000313" key="3">
    <source>
        <dbReference type="EMBL" id="KAG2307186.1"/>
    </source>
</evidence>
<reference evidence="3 4" key="1">
    <citation type="submission" date="2020-02" db="EMBL/GenBank/DDBJ databases">
        <authorList>
            <person name="Ma Q."/>
            <person name="Huang Y."/>
            <person name="Song X."/>
            <person name="Pei D."/>
        </authorList>
    </citation>
    <scope>NUCLEOTIDE SEQUENCE [LARGE SCALE GENOMIC DNA]</scope>
    <source>
        <strain evidence="3">Sxm20200214</strain>
        <tissue evidence="3">Leaf</tissue>
    </source>
</reference>
<protein>
    <submittedName>
        <fullName evidence="3">Uncharacterized protein</fullName>
    </submittedName>
</protein>
<evidence type="ECO:0000313" key="4">
    <source>
        <dbReference type="Proteomes" id="UP000886595"/>
    </source>
</evidence>
<name>A0A8X7VA36_BRACI</name>
<keyword evidence="4" id="KW-1185">Reference proteome</keyword>
<organism evidence="3 4">
    <name type="scientific">Brassica carinata</name>
    <name type="common">Ethiopian mustard</name>
    <name type="synonym">Abyssinian cabbage</name>
    <dbReference type="NCBI Taxonomy" id="52824"/>
    <lineage>
        <taxon>Eukaryota</taxon>
        <taxon>Viridiplantae</taxon>
        <taxon>Streptophyta</taxon>
        <taxon>Embryophyta</taxon>
        <taxon>Tracheophyta</taxon>
        <taxon>Spermatophyta</taxon>
        <taxon>Magnoliopsida</taxon>
        <taxon>eudicotyledons</taxon>
        <taxon>Gunneridae</taxon>
        <taxon>Pentapetalae</taxon>
        <taxon>rosids</taxon>
        <taxon>malvids</taxon>
        <taxon>Brassicales</taxon>
        <taxon>Brassicaceae</taxon>
        <taxon>Brassiceae</taxon>
        <taxon>Brassica</taxon>
    </lineage>
</organism>
<sequence length="240" mass="26467">MLVEGLLTLSELEGPIELRQVAYLISSEVLHRSRLWDGMAGGDKEDPITAFKRAADALSAKRGITGGIVSDDKVVITGSRRKMMVKAEATSSSHGRTLRDRTTTRSLPQSSSAEKTPDGLSSILADLNSKVFPRDQTLLSSVDPLEVIQTIQGGLLRTISKLHHLGDRLLKKIPSLAREEVEKLTRKLSEEVRKCVAKEMELRDLQAKTKAIEGLVENSSVEALRLSREKQELEEAFAKL</sequence>
<dbReference type="EMBL" id="JAAMPC010000006">
    <property type="protein sequence ID" value="KAG2307186.1"/>
    <property type="molecule type" value="Genomic_DNA"/>
</dbReference>